<feature type="transmembrane region" description="Helical" evidence="1">
    <location>
        <begin position="356"/>
        <end position="377"/>
    </location>
</feature>
<keyword evidence="1" id="KW-1133">Transmembrane helix</keyword>
<feature type="transmembrane region" description="Helical" evidence="1">
    <location>
        <begin position="474"/>
        <end position="497"/>
    </location>
</feature>
<name>A0A8J3Z2N9_9ACTN</name>
<keyword evidence="1" id="KW-0472">Membrane</keyword>
<feature type="transmembrane region" description="Helical" evidence="1">
    <location>
        <begin position="251"/>
        <end position="271"/>
    </location>
</feature>
<evidence type="ECO:0000313" key="3">
    <source>
        <dbReference type="Proteomes" id="UP000612585"/>
    </source>
</evidence>
<sequence>MSDRMGNFTGTGALLRLALRRDRIQIPVWLFAQAAVLGGSGSSIVGLYDTPEERVSYATTSASSVVTVAFNGPTSGPALGAIITNETLLVSVVMIALMTTFMVVRHTRQNEETGRAEMVGAGAVGRYAMVAAALCLAVLADVAFSALSFLVLLSFGLSASGALLYGVALALTGITFAGVAAVTAQIAESSRAANGIAAAFVGLSFLLRAVGDATGEVVRNGQYVESAWPSYLSPMGWAQQVRPFSENRTAFLVPLVLLFGVLLYVTTILAAHRDVGTGMLPVRPGPARAPRSLGSPFGLVWRLQRGSLLGWAIGLLILGVSFGAVADEVDDLISGNEDLAEVIEQLGGTGNLVEGYLSAIIGIGVLVACGYVIQALLRMRTEEAGGTLEPVLATAVSRTRWLGAHVVCTSLGLVALALLFGGSLGFAYGVASGDVGGETVTAIGAALVRVPAALVIGAIVVAVFGIAPRLAVPVSWGVLAAAFLVMQLGAVLDLPQVVLDLSPFTHVPNAPAASVEALPLVVLGVVAVGLCGAGLAVFRRRDLAM</sequence>
<feature type="transmembrane region" description="Helical" evidence="1">
    <location>
        <begin position="163"/>
        <end position="184"/>
    </location>
</feature>
<feature type="transmembrane region" description="Helical" evidence="1">
    <location>
        <begin position="78"/>
        <end position="104"/>
    </location>
</feature>
<reference evidence="2" key="1">
    <citation type="submission" date="2021-01" db="EMBL/GenBank/DDBJ databases">
        <title>Whole genome shotgun sequence of Virgisporangium aurantiacum NBRC 16421.</title>
        <authorList>
            <person name="Komaki H."/>
            <person name="Tamura T."/>
        </authorList>
    </citation>
    <scope>NUCLEOTIDE SEQUENCE</scope>
    <source>
        <strain evidence="2">NBRC 16421</strain>
    </source>
</reference>
<feature type="transmembrane region" description="Helical" evidence="1">
    <location>
        <begin position="406"/>
        <end position="430"/>
    </location>
</feature>
<feature type="transmembrane region" description="Helical" evidence="1">
    <location>
        <begin position="517"/>
        <end position="538"/>
    </location>
</feature>
<keyword evidence="3" id="KW-1185">Reference proteome</keyword>
<feature type="transmembrane region" description="Helical" evidence="1">
    <location>
        <begin position="124"/>
        <end position="157"/>
    </location>
</feature>
<comment type="caution">
    <text evidence="2">The sequence shown here is derived from an EMBL/GenBank/DDBJ whole genome shotgun (WGS) entry which is preliminary data.</text>
</comment>
<proteinExistence type="predicted"/>
<evidence type="ECO:0000256" key="1">
    <source>
        <dbReference type="SAM" id="Phobius"/>
    </source>
</evidence>
<gene>
    <name evidence="2" type="ORF">Vau01_015210</name>
</gene>
<protein>
    <submittedName>
        <fullName evidence="2">Exporter of polyketide antibiotics</fullName>
    </submittedName>
</protein>
<dbReference type="EMBL" id="BOPG01000009">
    <property type="protein sequence ID" value="GIJ54005.1"/>
    <property type="molecule type" value="Genomic_DNA"/>
</dbReference>
<feature type="transmembrane region" description="Helical" evidence="1">
    <location>
        <begin position="191"/>
        <end position="210"/>
    </location>
</feature>
<organism evidence="2 3">
    <name type="scientific">Virgisporangium aurantiacum</name>
    <dbReference type="NCBI Taxonomy" id="175570"/>
    <lineage>
        <taxon>Bacteria</taxon>
        <taxon>Bacillati</taxon>
        <taxon>Actinomycetota</taxon>
        <taxon>Actinomycetes</taxon>
        <taxon>Micromonosporales</taxon>
        <taxon>Micromonosporaceae</taxon>
        <taxon>Virgisporangium</taxon>
    </lineage>
</organism>
<dbReference type="RefSeq" id="WP_239151387.1">
    <property type="nucleotide sequence ID" value="NZ_BOPG01000009.1"/>
</dbReference>
<dbReference type="Proteomes" id="UP000612585">
    <property type="component" value="Unassembled WGS sequence"/>
</dbReference>
<evidence type="ECO:0000313" key="2">
    <source>
        <dbReference type="EMBL" id="GIJ54005.1"/>
    </source>
</evidence>
<accession>A0A8J3Z2N9</accession>
<feature type="transmembrane region" description="Helical" evidence="1">
    <location>
        <begin position="442"/>
        <end position="467"/>
    </location>
</feature>
<keyword evidence="1" id="KW-0812">Transmembrane</keyword>
<feature type="transmembrane region" description="Helical" evidence="1">
    <location>
        <begin position="26"/>
        <end position="48"/>
    </location>
</feature>
<feature type="transmembrane region" description="Helical" evidence="1">
    <location>
        <begin position="308"/>
        <end position="326"/>
    </location>
</feature>
<dbReference type="AlphaFoldDB" id="A0A8J3Z2N9"/>